<accession>A0A0F5L0R9</accession>
<feature type="transmembrane region" description="Helical" evidence="6">
    <location>
        <begin position="210"/>
        <end position="231"/>
    </location>
</feature>
<evidence type="ECO:0000256" key="3">
    <source>
        <dbReference type="ARBA" id="ARBA00022692"/>
    </source>
</evidence>
<organism evidence="7 8">
    <name type="scientific">Devosia soli</name>
    <dbReference type="NCBI Taxonomy" id="361041"/>
    <lineage>
        <taxon>Bacteria</taxon>
        <taxon>Pseudomonadati</taxon>
        <taxon>Pseudomonadota</taxon>
        <taxon>Alphaproteobacteria</taxon>
        <taxon>Hyphomicrobiales</taxon>
        <taxon>Devosiaceae</taxon>
        <taxon>Devosia</taxon>
    </lineage>
</organism>
<dbReference type="EMBL" id="LAJG01000048">
    <property type="protein sequence ID" value="KKB75789.1"/>
    <property type="molecule type" value="Genomic_DNA"/>
</dbReference>
<evidence type="ECO:0000256" key="5">
    <source>
        <dbReference type="ARBA" id="ARBA00023136"/>
    </source>
</evidence>
<feature type="transmembrane region" description="Helical" evidence="6">
    <location>
        <begin position="12"/>
        <end position="36"/>
    </location>
</feature>
<dbReference type="PROSITE" id="PS50895">
    <property type="entry name" value="SURF1"/>
    <property type="match status" value="1"/>
</dbReference>
<dbReference type="InterPro" id="IPR002994">
    <property type="entry name" value="Surf1/Shy1"/>
</dbReference>
<name>A0A0F5L0R9_9HYPH</name>
<dbReference type="Proteomes" id="UP000033514">
    <property type="component" value="Unassembled WGS sequence"/>
</dbReference>
<keyword evidence="6" id="KW-1003">Cell membrane</keyword>
<dbReference type="PANTHER" id="PTHR23427">
    <property type="entry name" value="SURFEIT LOCUS PROTEIN"/>
    <property type="match status" value="1"/>
</dbReference>
<sequence length="239" mass="25987">MTDQLDQGGKKNSLGLLAFALFAGLCAVLFTGLGIWQVERLGWKNELIAAVETRAHAAPLDLNTADWSAIDPETIQYQRVSVNGTLLTPTILTQAVTAEGPGFWAMTPLRLLDGRTVLVNRGFAPKDTDVSLEAETPATITGLLRVTEPEGGFLRTNDPAANRWFSRDVAAIGATLGLENVAPFFIDADRAGDDYPRGGLTVISFSNNHLIYALTWFGLALLCLFALGYLVRERLLRRP</sequence>
<gene>
    <name evidence="7" type="ORF">VW35_18595</name>
</gene>
<evidence type="ECO:0000256" key="1">
    <source>
        <dbReference type="ARBA" id="ARBA00004370"/>
    </source>
</evidence>
<evidence type="ECO:0000313" key="7">
    <source>
        <dbReference type="EMBL" id="KKB75789.1"/>
    </source>
</evidence>
<dbReference type="OrthoDB" id="6079986at2"/>
<evidence type="ECO:0000256" key="4">
    <source>
        <dbReference type="ARBA" id="ARBA00022989"/>
    </source>
</evidence>
<keyword evidence="8" id="KW-1185">Reference proteome</keyword>
<comment type="similarity">
    <text evidence="2 6">Belongs to the SURF1 family.</text>
</comment>
<dbReference type="GO" id="GO:0005886">
    <property type="term" value="C:plasma membrane"/>
    <property type="evidence" value="ECO:0007669"/>
    <property type="project" value="UniProtKB-SubCell"/>
</dbReference>
<dbReference type="AlphaFoldDB" id="A0A0F5L0R9"/>
<keyword evidence="3 6" id="KW-0812">Transmembrane</keyword>
<evidence type="ECO:0000256" key="6">
    <source>
        <dbReference type="RuleBase" id="RU363076"/>
    </source>
</evidence>
<dbReference type="PATRIC" id="fig|361041.3.peg.3132"/>
<protein>
    <recommendedName>
        <fullName evidence="6">SURF1-like protein</fullName>
    </recommendedName>
</protein>
<comment type="subcellular location">
    <subcellularLocation>
        <location evidence="6">Cell membrane</location>
        <topology evidence="6">Multi-pass membrane protein</topology>
    </subcellularLocation>
    <subcellularLocation>
        <location evidence="1">Membrane</location>
    </subcellularLocation>
</comment>
<dbReference type="PANTHER" id="PTHR23427:SF2">
    <property type="entry name" value="SURFEIT LOCUS PROTEIN 1"/>
    <property type="match status" value="1"/>
</dbReference>
<keyword evidence="4 6" id="KW-1133">Transmembrane helix</keyword>
<evidence type="ECO:0000313" key="8">
    <source>
        <dbReference type="Proteomes" id="UP000033514"/>
    </source>
</evidence>
<dbReference type="InterPro" id="IPR045214">
    <property type="entry name" value="Surf1/Surf4"/>
</dbReference>
<keyword evidence="5 6" id="KW-0472">Membrane</keyword>
<dbReference type="Pfam" id="PF02104">
    <property type="entry name" value="SURF1"/>
    <property type="match status" value="1"/>
</dbReference>
<dbReference type="CDD" id="cd06662">
    <property type="entry name" value="SURF1"/>
    <property type="match status" value="1"/>
</dbReference>
<dbReference type="RefSeq" id="WP_046144609.1">
    <property type="nucleotide sequence ID" value="NZ_LAJG01000048.1"/>
</dbReference>
<proteinExistence type="inferred from homology"/>
<evidence type="ECO:0000256" key="2">
    <source>
        <dbReference type="ARBA" id="ARBA00007165"/>
    </source>
</evidence>
<dbReference type="STRING" id="361041.VW35_18595"/>
<reference evidence="7 8" key="1">
    <citation type="submission" date="2015-03" db="EMBL/GenBank/DDBJ databases">
        <authorList>
            <person name="Hassan Y.I."/>
            <person name="Lepp D."/>
            <person name="Zhou T."/>
        </authorList>
    </citation>
    <scope>NUCLEOTIDE SEQUENCE [LARGE SCALE GENOMIC DNA]</scope>
    <source>
        <strain evidence="7 8">GH2-10</strain>
    </source>
</reference>
<comment type="caution">
    <text evidence="7">The sequence shown here is derived from an EMBL/GenBank/DDBJ whole genome shotgun (WGS) entry which is preliminary data.</text>
</comment>